<dbReference type="InterPro" id="IPR005240">
    <property type="entry name" value="DUF389"/>
</dbReference>
<organism evidence="2 3">
    <name type="scientific">Qipengyuania vulgaris</name>
    <dbReference type="NCBI Taxonomy" id="291985"/>
    <lineage>
        <taxon>Bacteria</taxon>
        <taxon>Pseudomonadati</taxon>
        <taxon>Pseudomonadota</taxon>
        <taxon>Alphaproteobacteria</taxon>
        <taxon>Sphingomonadales</taxon>
        <taxon>Erythrobacteraceae</taxon>
        <taxon>Qipengyuania</taxon>
    </lineage>
</organism>
<proteinExistence type="predicted"/>
<gene>
    <name evidence="2" type="ORF">GRI69_11335</name>
</gene>
<dbReference type="OrthoDB" id="9790659at2"/>
<keyword evidence="1" id="KW-0472">Membrane</keyword>
<dbReference type="RefSeq" id="WP_160728386.1">
    <property type="nucleotide sequence ID" value="NZ_WTYC01000005.1"/>
</dbReference>
<accession>A0A844XT38</accession>
<keyword evidence="3" id="KW-1185">Reference proteome</keyword>
<feature type="transmembrane region" description="Helical" evidence="1">
    <location>
        <begin position="208"/>
        <end position="234"/>
    </location>
</feature>
<dbReference type="AlphaFoldDB" id="A0A844XT38"/>
<sequence>MNTKSATPSADEEAERAARWVFSPIGRAMAPLRQYWRDNVRSEVDHQDVVAKIATECPTTARYILMVMMSAGIAILGLLLSSPAVVIGAMLLSPLMSPILGVGFALATGKQKWLKISARSLAIGSLASVLFAALIVVVSPLQTVTEEIAARTRPNLFDLLVALFSSIAGSYAMIRGREGTIVGVAIATALMPPLAVVGFGLATLNWTVFFGALGLFFTNFLVIALTATMMARLYGFRTTLSSRQGWFQNFGIFSIFVALAIPLGLSLRQIAWEANAQRIVTNTIQAEFGDRARISEQAIDWDSDPLNITATVLTPEFDTDANADIDRLLRQRLGENIKVSIEQFRVGTDPGAAEQAELARARAAEQAAATERQIAGMIERMAMAAGVERADVLLDRETRRISASARPLPGLSLAGYRQLERRVADKTPGWTVYLRPPPQALPGIALGEDGPTEQGALSEGTVTWAARRIGLPLILRGPEEETDALASRLTAAGIEISQVETGQGDSIEIEWAALPQ</sequence>
<keyword evidence="1" id="KW-0812">Transmembrane</keyword>
<reference evidence="2 3" key="1">
    <citation type="submission" date="2019-12" db="EMBL/GenBank/DDBJ databases">
        <title>Genomic-based taxomic classification of the family Erythrobacteraceae.</title>
        <authorList>
            <person name="Xu L."/>
        </authorList>
    </citation>
    <scope>NUCLEOTIDE SEQUENCE [LARGE SCALE GENOMIC DNA]</scope>
    <source>
        <strain evidence="2 3">DSM 17792</strain>
    </source>
</reference>
<feature type="transmembrane region" description="Helical" evidence="1">
    <location>
        <begin position="156"/>
        <end position="174"/>
    </location>
</feature>
<dbReference type="PANTHER" id="PTHR20992:SF9">
    <property type="entry name" value="AT15442P-RELATED"/>
    <property type="match status" value="1"/>
</dbReference>
<evidence type="ECO:0000313" key="3">
    <source>
        <dbReference type="Proteomes" id="UP000448199"/>
    </source>
</evidence>
<dbReference type="Proteomes" id="UP000448199">
    <property type="component" value="Unassembled WGS sequence"/>
</dbReference>
<feature type="transmembrane region" description="Helical" evidence="1">
    <location>
        <begin position="63"/>
        <end position="80"/>
    </location>
</feature>
<evidence type="ECO:0000256" key="1">
    <source>
        <dbReference type="SAM" id="Phobius"/>
    </source>
</evidence>
<protein>
    <submittedName>
        <fullName evidence="2">DUF389 domain-containing protein</fullName>
    </submittedName>
</protein>
<dbReference type="PANTHER" id="PTHR20992">
    <property type="entry name" value="AT15442P-RELATED"/>
    <property type="match status" value="1"/>
</dbReference>
<feature type="transmembrane region" description="Helical" evidence="1">
    <location>
        <begin position="86"/>
        <end position="109"/>
    </location>
</feature>
<feature type="transmembrane region" description="Helical" evidence="1">
    <location>
        <begin position="246"/>
        <end position="265"/>
    </location>
</feature>
<feature type="transmembrane region" description="Helical" evidence="1">
    <location>
        <begin position="121"/>
        <end position="144"/>
    </location>
</feature>
<dbReference type="Pfam" id="PF04087">
    <property type="entry name" value="DUF389"/>
    <property type="match status" value="1"/>
</dbReference>
<keyword evidence="1" id="KW-1133">Transmembrane helix</keyword>
<dbReference type="EMBL" id="WTYC01000005">
    <property type="protein sequence ID" value="MXO48850.1"/>
    <property type="molecule type" value="Genomic_DNA"/>
</dbReference>
<evidence type="ECO:0000313" key="2">
    <source>
        <dbReference type="EMBL" id="MXO48850.1"/>
    </source>
</evidence>
<name>A0A844XT38_9SPHN</name>
<feature type="transmembrane region" description="Helical" evidence="1">
    <location>
        <begin position="181"/>
        <end position="202"/>
    </location>
</feature>
<comment type="caution">
    <text evidence="2">The sequence shown here is derived from an EMBL/GenBank/DDBJ whole genome shotgun (WGS) entry which is preliminary data.</text>
</comment>